<feature type="chain" id="PRO_5026922678" description="DUF4394 domain-containing protein" evidence="1">
    <location>
        <begin position="22"/>
        <end position="294"/>
    </location>
</feature>
<dbReference type="InterPro" id="IPR011047">
    <property type="entry name" value="Quinoprotein_ADH-like_sf"/>
</dbReference>
<feature type="domain" description="DUF4394" evidence="2">
    <location>
        <begin position="44"/>
        <end position="291"/>
    </location>
</feature>
<proteinExistence type="predicted"/>
<dbReference type="SUPFAM" id="SSF50998">
    <property type="entry name" value="Quinoprotein alcohol dehydrogenase-like"/>
    <property type="match status" value="1"/>
</dbReference>
<dbReference type="InParanoid" id="A0A6M4H6R7"/>
<evidence type="ECO:0000259" key="2">
    <source>
        <dbReference type="Pfam" id="PF14339"/>
    </source>
</evidence>
<dbReference type="EMBL" id="CP053073">
    <property type="protein sequence ID" value="QJR15321.1"/>
    <property type="molecule type" value="Genomic_DNA"/>
</dbReference>
<dbReference type="AlphaFoldDB" id="A0A6M4H6R7"/>
<reference evidence="3 4" key="1">
    <citation type="submission" date="2020-04" db="EMBL/GenBank/DDBJ databases">
        <title>Usitatibacter rugosus gen. nov., sp. nov. and Usitatibacter palustris sp. nov., novel members of Usitatibacteraceae fam. nov. within the order Nitrosomonadales isolated from soil.</title>
        <authorList>
            <person name="Huber K.J."/>
            <person name="Neumann-Schaal M."/>
            <person name="Geppert A."/>
            <person name="Luckner M."/>
            <person name="Wanner G."/>
            <person name="Overmann J."/>
        </authorList>
    </citation>
    <scope>NUCLEOTIDE SEQUENCE [LARGE SCALE GENOMIC DNA]</scope>
    <source>
        <strain evidence="3 4">Swamp67</strain>
    </source>
</reference>
<gene>
    <name evidence="3" type="ORF">DSM104440_02140</name>
</gene>
<dbReference type="PROSITE" id="PS51257">
    <property type="entry name" value="PROKAR_LIPOPROTEIN"/>
    <property type="match status" value="1"/>
</dbReference>
<dbReference type="KEGG" id="upl:DSM104440_02140"/>
<accession>A0A6M4H6R7</accession>
<evidence type="ECO:0000313" key="3">
    <source>
        <dbReference type="EMBL" id="QJR15321.1"/>
    </source>
</evidence>
<evidence type="ECO:0000313" key="4">
    <source>
        <dbReference type="Proteomes" id="UP000503096"/>
    </source>
</evidence>
<protein>
    <recommendedName>
        <fullName evidence="2">DUF4394 domain-containing protein</fullName>
    </recommendedName>
</protein>
<keyword evidence="1" id="KW-0732">Signal</keyword>
<dbReference type="InterPro" id="IPR025507">
    <property type="entry name" value="DUF4394"/>
</dbReference>
<keyword evidence="4" id="KW-1185">Reference proteome</keyword>
<name>A0A6M4H6R7_9PROT</name>
<dbReference type="RefSeq" id="WP_171162490.1">
    <property type="nucleotide sequence ID" value="NZ_CP053073.1"/>
</dbReference>
<dbReference type="Pfam" id="PF14339">
    <property type="entry name" value="DUF4394"/>
    <property type="match status" value="1"/>
</dbReference>
<dbReference type="Proteomes" id="UP000503096">
    <property type="component" value="Chromosome"/>
</dbReference>
<sequence length="294" mass="31225">MKTSALVIPALLFAAGCSTMATLTEPTGTPRKEIIQAVTLSHELITFNAGTPQVITAKKPLVGLEAGDEVVGIDYRVARGMLYALTRAGRLYVVDPATGGMRQVGNDKFAVALDGNEFGFDFNPTVDRIRIVSDNQQNMRAHPDTGAVVDSNADYPGVQTDYPLAYAPGDKNQHLTPRIMGAGYTYNKTNDKLTTNYAIDGRNDLLVTQGTKEGETPVVSPNTGQLFTVGQLGVGESSRVSFDISDVNNAAYAAFVRLGSKESRLYSIDLKSGAATFLGTIAGGQAIRGMAIVP</sequence>
<evidence type="ECO:0000256" key="1">
    <source>
        <dbReference type="SAM" id="SignalP"/>
    </source>
</evidence>
<organism evidence="3 4">
    <name type="scientific">Usitatibacter palustris</name>
    <dbReference type="NCBI Taxonomy" id="2732487"/>
    <lineage>
        <taxon>Bacteria</taxon>
        <taxon>Pseudomonadati</taxon>
        <taxon>Pseudomonadota</taxon>
        <taxon>Betaproteobacteria</taxon>
        <taxon>Nitrosomonadales</taxon>
        <taxon>Usitatibacteraceae</taxon>
        <taxon>Usitatibacter</taxon>
    </lineage>
</organism>
<feature type="signal peptide" evidence="1">
    <location>
        <begin position="1"/>
        <end position="21"/>
    </location>
</feature>